<dbReference type="AlphaFoldDB" id="A0A2N1UN45"/>
<gene>
    <name evidence="2" type="ORF">CVV26_02555</name>
</gene>
<dbReference type="CDD" id="cd20292">
    <property type="entry name" value="cupin_QdtA-like"/>
    <property type="match status" value="1"/>
</dbReference>
<comment type="caution">
    <text evidence="2">The sequence shown here is derived from an EMBL/GenBank/DDBJ whole genome shotgun (WGS) entry which is preliminary data.</text>
</comment>
<evidence type="ECO:0000259" key="1">
    <source>
        <dbReference type="Pfam" id="PF05523"/>
    </source>
</evidence>
<dbReference type="Gene3D" id="2.60.120.10">
    <property type="entry name" value="Jelly Rolls"/>
    <property type="match status" value="1"/>
</dbReference>
<dbReference type="EMBL" id="PGYQ01000012">
    <property type="protein sequence ID" value="PKL72204.1"/>
    <property type="molecule type" value="Genomic_DNA"/>
</dbReference>
<dbReference type="InterPro" id="IPR014710">
    <property type="entry name" value="RmlC-like_jellyroll"/>
</dbReference>
<dbReference type="Proteomes" id="UP000233414">
    <property type="component" value="Unassembled WGS sequence"/>
</dbReference>
<accession>A0A2N1UN45</accession>
<organism evidence="2 3">
    <name type="scientific">Candidatus Kuenenbacteria bacterium HGW-Kuenenbacteria-1</name>
    <dbReference type="NCBI Taxonomy" id="2013812"/>
    <lineage>
        <taxon>Bacteria</taxon>
        <taxon>Candidatus Kueneniibacteriota</taxon>
    </lineage>
</organism>
<protein>
    <submittedName>
        <fullName evidence="2">dTDP-6-deoxy-3,4-keto-hexulose isomerase</fullName>
    </submittedName>
</protein>
<evidence type="ECO:0000313" key="3">
    <source>
        <dbReference type="Proteomes" id="UP000233414"/>
    </source>
</evidence>
<dbReference type="Pfam" id="PF05523">
    <property type="entry name" value="FdtA"/>
    <property type="match status" value="1"/>
</dbReference>
<dbReference type="SUPFAM" id="SSF51182">
    <property type="entry name" value="RmlC-like cupins"/>
    <property type="match status" value="1"/>
</dbReference>
<dbReference type="GO" id="GO:0016853">
    <property type="term" value="F:isomerase activity"/>
    <property type="evidence" value="ECO:0007669"/>
    <property type="project" value="UniProtKB-KW"/>
</dbReference>
<reference evidence="2 3" key="1">
    <citation type="journal article" date="2017" name="ISME J.">
        <title>Potential for microbial H2 and metal transformations associated with novel bacteria and archaea in deep terrestrial subsurface sediments.</title>
        <authorList>
            <person name="Hernsdorf A.W."/>
            <person name="Amano Y."/>
            <person name="Miyakawa K."/>
            <person name="Ise K."/>
            <person name="Suzuki Y."/>
            <person name="Anantharaman K."/>
            <person name="Probst A."/>
            <person name="Burstein D."/>
            <person name="Thomas B.C."/>
            <person name="Banfield J.F."/>
        </authorList>
    </citation>
    <scope>NUCLEOTIDE SEQUENCE [LARGE SCALE GENOMIC DNA]</scope>
    <source>
        <strain evidence="2">HGW-Kuenenbacteria-1</strain>
    </source>
</reference>
<evidence type="ECO:0000313" key="2">
    <source>
        <dbReference type="EMBL" id="PKL72204.1"/>
    </source>
</evidence>
<dbReference type="InterPro" id="IPR008894">
    <property type="entry name" value="QdtA_cupin_dom"/>
</dbReference>
<name>A0A2N1UN45_9BACT</name>
<proteinExistence type="predicted"/>
<sequence>MKINFQQFELKKIQAPHFLMRPVELKDYIDFEVKRVYFITKPIGNTGAHCHKIEEEFFIMIQGSCVAVIDKGNGLEEFKFEAPISAFYVSEYVWHHFKDLSSDVILLALSSTNYNSNRSDYIEDYEEFKKVISEKINN</sequence>
<feature type="domain" description="Sugar 3,4-ketoisomerase QdtA cupin" evidence="1">
    <location>
        <begin position="8"/>
        <end position="131"/>
    </location>
</feature>
<dbReference type="InterPro" id="IPR011051">
    <property type="entry name" value="RmlC_Cupin_sf"/>
</dbReference>
<keyword evidence="2" id="KW-0413">Isomerase</keyword>